<reference evidence="4 5" key="1">
    <citation type="submission" date="2024-04" db="EMBL/GenBank/DDBJ databases">
        <title>Phyllosticta paracitricarpa is synonymous to the EU quarantine fungus P. citricarpa based on phylogenomic analyses.</title>
        <authorList>
            <consortium name="Lawrence Berkeley National Laboratory"/>
            <person name="Van ingen-buijs V.A."/>
            <person name="Van westerhoven A.C."/>
            <person name="Haridas S."/>
            <person name="Skiadas P."/>
            <person name="Martin F."/>
            <person name="Groenewald J.Z."/>
            <person name="Crous P.W."/>
            <person name="Seidl M.F."/>
        </authorList>
    </citation>
    <scope>NUCLEOTIDE SEQUENCE [LARGE SCALE GENOMIC DNA]</scope>
    <source>
        <strain evidence="4 5">CPC 17464</strain>
    </source>
</reference>
<dbReference type="Pfam" id="PF00106">
    <property type="entry name" value="adh_short"/>
    <property type="match status" value="1"/>
</dbReference>
<evidence type="ECO:0000313" key="4">
    <source>
        <dbReference type="EMBL" id="KAK7535854.1"/>
    </source>
</evidence>
<feature type="region of interest" description="Disordered" evidence="3">
    <location>
        <begin position="1"/>
        <end position="22"/>
    </location>
</feature>
<dbReference type="PRINTS" id="PR00081">
    <property type="entry name" value="GDHRDH"/>
</dbReference>
<dbReference type="PANTHER" id="PTHR24320">
    <property type="entry name" value="RETINOL DEHYDROGENASE"/>
    <property type="match status" value="1"/>
</dbReference>
<evidence type="ECO:0000313" key="5">
    <source>
        <dbReference type="Proteomes" id="UP001360953"/>
    </source>
</evidence>
<dbReference type="Proteomes" id="UP001360953">
    <property type="component" value="Unassembled WGS sequence"/>
</dbReference>
<proteinExistence type="inferred from homology"/>
<dbReference type="Gene3D" id="3.40.50.720">
    <property type="entry name" value="NAD(P)-binding Rossmann-like Domain"/>
    <property type="match status" value="1"/>
</dbReference>
<comment type="similarity">
    <text evidence="1">Belongs to the short-chain dehydrogenases/reductases (SDR) family.</text>
</comment>
<dbReference type="InterPro" id="IPR036291">
    <property type="entry name" value="NAD(P)-bd_dom_sf"/>
</dbReference>
<evidence type="ECO:0000256" key="1">
    <source>
        <dbReference type="ARBA" id="ARBA00006484"/>
    </source>
</evidence>
<dbReference type="InterPro" id="IPR002347">
    <property type="entry name" value="SDR_fam"/>
</dbReference>
<dbReference type="SUPFAM" id="SSF51735">
    <property type="entry name" value="NAD(P)-binding Rossmann-fold domains"/>
    <property type="match status" value="1"/>
</dbReference>
<sequence length="387" mass="43442">MADSKQTEPAKKDPKNDINNVPYEAPLNFDLPPIEWIAAKNYRGMNDNSTVSIPTADLSGKWVIISGSNSGIGREAALTMASWGANIILACREPRPTEEHPESVAATCIQAARDAGYEKSEVEYWQIDMADLETVDKFAQRWLDTGRPLDILCNNAGIGDNPGGHEMIRTKDGLEIFHQVNFLSHVLLTLRLLPAIAKATAPRIICTTSCFHYLGTFNLEDCNGDIGMCGPSGILYYRNNKLFMQIWQAELQRRLLQHEQYKHITVQGVHPGYVFSGLWNMNYASFMRPIKQLLLKYYVWRYGISQQQGGLALVNAATAPEAGPDPKVQGVGQEGGRGGGRYWHRIWEDEPMPHILDPDCRCRLWRKVNDELNLKEKGLLDVLGVEM</sequence>
<feature type="compositionally biased region" description="Basic and acidic residues" evidence="3">
    <location>
        <begin position="1"/>
        <end position="16"/>
    </location>
</feature>
<evidence type="ECO:0008006" key="6">
    <source>
        <dbReference type="Google" id="ProtNLM"/>
    </source>
</evidence>
<organism evidence="4 5">
    <name type="scientific">Phyllosticta citribraziliensis</name>
    <dbReference type="NCBI Taxonomy" id="989973"/>
    <lineage>
        <taxon>Eukaryota</taxon>
        <taxon>Fungi</taxon>
        <taxon>Dikarya</taxon>
        <taxon>Ascomycota</taxon>
        <taxon>Pezizomycotina</taxon>
        <taxon>Dothideomycetes</taxon>
        <taxon>Dothideomycetes incertae sedis</taxon>
        <taxon>Botryosphaeriales</taxon>
        <taxon>Phyllostictaceae</taxon>
        <taxon>Phyllosticta</taxon>
    </lineage>
</organism>
<keyword evidence="2" id="KW-0560">Oxidoreductase</keyword>
<dbReference type="PANTHER" id="PTHR24320:SF152">
    <property type="entry name" value="SHORT-CHAIN DEHYDROGENASE_REDUCTASE FAMILY PROTEIN"/>
    <property type="match status" value="1"/>
</dbReference>
<comment type="caution">
    <text evidence="4">The sequence shown here is derived from an EMBL/GenBank/DDBJ whole genome shotgun (WGS) entry which is preliminary data.</text>
</comment>
<gene>
    <name evidence="4" type="ORF">J3D65DRAFT_391965</name>
</gene>
<dbReference type="GeneID" id="92028756"/>
<keyword evidence="5" id="KW-1185">Reference proteome</keyword>
<evidence type="ECO:0000256" key="3">
    <source>
        <dbReference type="SAM" id="MobiDB-lite"/>
    </source>
</evidence>
<name>A0ABR1LKY4_9PEZI</name>
<protein>
    <recommendedName>
        <fullName evidence="6">NAD(P)-binding protein</fullName>
    </recommendedName>
</protein>
<dbReference type="EMBL" id="JBBPEH010000007">
    <property type="protein sequence ID" value="KAK7535854.1"/>
    <property type="molecule type" value="Genomic_DNA"/>
</dbReference>
<accession>A0ABR1LKY4</accession>
<evidence type="ECO:0000256" key="2">
    <source>
        <dbReference type="ARBA" id="ARBA00023002"/>
    </source>
</evidence>
<dbReference type="RefSeq" id="XP_066654270.1">
    <property type="nucleotide sequence ID" value="XM_066795850.1"/>
</dbReference>